<reference evidence="1" key="2">
    <citation type="submission" date="2015-03" db="EMBL/GenBank/DDBJ databases">
        <authorList>
            <person name="Chow C.-E.T."/>
            <person name="Winget D.M."/>
            <person name="White R.A.III."/>
            <person name="Hallam S.J."/>
            <person name="Suttle C.A."/>
        </authorList>
    </citation>
    <scope>NUCLEOTIDE SEQUENCE</scope>
    <source>
        <strain evidence="1">Oxic1_6</strain>
    </source>
</reference>
<accession>A0A0F7L845</accession>
<sequence>MQSLCEGPFAAVLGVGPQIVEDAGVAFPALVFQLVPLAVCALVDEADCAVGEVDVVGGHFRYLLGGGWLLFPSSAFFIGHTRLERKRNTKEKQKNYQSAAASSVHHSTNLARHCLTASALTP</sequence>
<dbReference type="EMBL" id="KR029601">
    <property type="protein sequence ID" value="AKH48115.1"/>
    <property type="molecule type" value="Genomic_DNA"/>
</dbReference>
<evidence type="ECO:0000313" key="1">
    <source>
        <dbReference type="EMBL" id="AKH48115.1"/>
    </source>
</evidence>
<organism evidence="1">
    <name type="scientific">uncultured marine virus</name>
    <dbReference type="NCBI Taxonomy" id="186617"/>
    <lineage>
        <taxon>Viruses</taxon>
        <taxon>environmental samples</taxon>
    </lineage>
</organism>
<protein>
    <submittedName>
        <fullName evidence="1">Uncharacterized protein</fullName>
    </submittedName>
</protein>
<proteinExistence type="predicted"/>
<reference evidence="1" key="1">
    <citation type="journal article" date="2015" name="Front. Microbiol.">
        <title>Combining genomic sequencing methods to explore viral diversity and reveal potential virus-host interactions.</title>
        <authorList>
            <person name="Chow C.E."/>
            <person name="Winget D.M."/>
            <person name="White R.A.III."/>
            <person name="Hallam S.J."/>
            <person name="Suttle C.A."/>
        </authorList>
    </citation>
    <scope>NUCLEOTIDE SEQUENCE</scope>
    <source>
        <strain evidence="1">Oxic1_6</strain>
    </source>
</reference>
<name>A0A0F7L845_9VIRU</name>